<feature type="transmembrane region" description="Helical" evidence="2">
    <location>
        <begin position="73"/>
        <end position="94"/>
    </location>
</feature>
<evidence type="ECO:0000256" key="2">
    <source>
        <dbReference type="SAM" id="Phobius"/>
    </source>
</evidence>
<feature type="region of interest" description="Disordered" evidence="1">
    <location>
        <begin position="1"/>
        <end position="26"/>
    </location>
</feature>
<comment type="caution">
    <text evidence="3">The sequence shown here is derived from an EMBL/GenBank/DDBJ whole genome shotgun (WGS) entry which is preliminary data.</text>
</comment>
<gene>
    <name evidence="3" type="ORF">PoB_005016600</name>
</gene>
<accession>A0AAV4BT74</accession>
<keyword evidence="4" id="KW-1185">Reference proteome</keyword>
<dbReference type="Proteomes" id="UP000735302">
    <property type="component" value="Unassembled WGS sequence"/>
</dbReference>
<dbReference type="AlphaFoldDB" id="A0AAV4BT74"/>
<reference evidence="3 4" key="1">
    <citation type="journal article" date="2021" name="Elife">
        <title>Chloroplast acquisition without the gene transfer in kleptoplastic sea slugs, Plakobranchus ocellatus.</title>
        <authorList>
            <person name="Maeda T."/>
            <person name="Takahashi S."/>
            <person name="Yoshida T."/>
            <person name="Shimamura S."/>
            <person name="Takaki Y."/>
            <person name="Nagai Y."/>
            <person name="Toyoda A."/>
            <person name="Suzuki Y."/>
            <person name="Arimoto A."/>
            <person name="Ishii H."/>
            <person name="Satoh N."/>
            <person name="Nishiyama T."/>
            <person name="Hasebe M."/>
            <person name="Maruyama T."/>
            <person name="Minagawa J."/>
            <person name="Obokata J."/>
            <person name="Shigenobu S."/>
        </authorList>
    </citation>
    <scope>NUCLEOTIDE SEQUENCE [LARGE SCALE GENOMIC DNA]</scope>
</reference>
<sequence>MRSVGTLLSRVRAPPPAPWPDGGPESLRSPSCGLAILKRNKLILCLFPLLPPHLPPPRPLPAPPRRLPSPPRVLRPLVFLSLIALFLLLLGAVAGTVDGESALRSAGSFLSRVRAPPPAPWPGSLRSP</sequence>
<proteinExistence type="predicted"/>
<name>A0AAV4BT74_9GAST</name>
<protein>
    <submittedName>
        <fullName evidence="3">Uncharacterized protein</fullName>
    </submittedName>
</protein>
<keyword evidence="2" id="KW-0812">Transmembrane</keyword>
<keyword evidence="2" id="KW-0472">Membrane</keyword>
<keyword evidence="2" id="KW-1133">Transmembrane helix</keyword>
<dbReference type="EMBL" id="BLXT01005511">
    <property type="protein sequence ID" value="GFO23661.1"/>
    <property type="molecule type" value="Genomic_DNA"/>
</dbReference>
<evidence type="ECO:0000313" key="3">
    <source>
        <dbReference type="EMBL" id="GFO23661.1"/>
    </source>
</evidence>
<evidence type="ECO:0000313" key="4">
    <source>
        <dbReference type="Proteomes" id="UP000735302"/>
    </source>
</evidence>
<evidence type="ECO:0000256" key="1">
    <source>
        <dbReference type="SAM" id="MobiDB-lite"/>
    </source>
</evidence>
<organism evidence="3 4">
    <name type="scientific">Plakobranchus ocellatus</name>
    <dbReference type="NCBI Taxonomy" id="259542"/>
    <lineage>
        <taxon>Eukaryota</taxon>
        <taxon>Metazoa</taxon>
        <taxon>Spiralia</taxon>
        <taxon>Lophotrochozoa</taxon>
        <taxon>Mollusca</taxon>
        <taxon>Gastropoda</taxon>
        <taxon>Heterobranchia</taxon>
        <taxon>Euthyneura</taxon>
        <taxon>Panpulmonata</taxon>
        <taxon>Sacoglossa</taxon>
        <taxon>Placobranchoidea</taxon>
        <taxon>Plakobranchidae</taxon>
        <taxon>Plakobranchus</taxon>
    </lineage>
</organism>